<dbReference type="Pfam" id="PF08787">
    <property type="entry name" value="Alginate_lyase2"/>
    <property type="match status" value="1"/>
</dbReference>
<protein>
    <submittedName>
        <fullName evidence="2">Polysaccharide lyase family 7 protein</fullName>
    </submittedName>
</protein>
<organism evidence="2 3">
    <name type="scientific">Aquimarina addita</name>
    <dbReference type="NCBI Taxonomy" id="870485"/>
    <lineage>
        <taxon>Bacteria</taxon>
        <taxon>Pseudomonadati</taxon>
        <taxon>Bacteroidota</taxon>
        <taxon>Flavobacteriia</taxon>
        <taxon>Flavobacteriales</taxon>
        <taxon>Flavobacteriaceae</taxon>
        <taxon>Aquimarina</taxon>
    </lineage>
</organism>
<proteinExistence type="predicted"/>
<dbReference type="Gene3D" id="2.60.120.200">
    <property type="match status" value="1"/>
</dbReference>
<dbReference type="SUPFAM" id="SSF49899">
    <property type="entry name" value="Concanavalin A-like lectins/glucanases"/>
    <property type="match status" value="1"/>
</dbReference>
<dbReference type="InterPro" id="IPR013320">
    <property type="entry name" value="ConA-like_dom_sf"/>
</dbReference>
<sequence length="298" mass="32815">MSNHHHTSFLSFSCIKFISIGLLSSCATDALESYDSEPKAIEATAVKASNNPYQLLELNDSDWKLQVPIASNSYSCSGKSFNAGVLNISNTSLKTYSHSSYFKAYDSNSVEFTTPGNANTTSCNTTGTRTELRQNTEWNTNGGNTRTLKIKMRITQFSDSKQIGFTQIHTGNDDLFLILAQRITSNSSQFYLRMRGDAVKLGADKLDSNGYVLNSNGDRLKYSMNTAYELKVSSGNNRIKVQIKNSAGSFYSLYDEPTLKDSSTAHFKAGCYILNNADGSGQKGGTAKIRFYTVDYDS</sequence>
<dbReference type="EMBL" id="BAABCW010000004">
    <property type="protein sequence ID" value="GAA4115019.1"/>
    <property type="molecule type" value="Genomic_DNA"/>
</dbReference>
<feature type="domain" description="Alginate lyase 2" evidence="1">
    <location>
        <begin position="61"/>
        <end position="295"/>
    </location>
</feature>
<name>A0ABP7XH89_9FLAO</name>
<evidence type="ECO:0000313" key="3">
    <source>
        <dbReference type="Proteomes" id="UP001500459"/>
    </source>
</evidence>
<evidence type="ECO:0000259" key="1">
    <source>
        <dbReference type="Pfam" id="PF08787"/>
    </source>
</evidence>
<evidence type="ECO:0000313" key="2">
    <source>
        <dbReference type="EMBL" id="GAA4115019.1"/>
    </source>
</evidence>
<keyword evidence="3" id="KW-1185">Reference proteome</keyword>
<accession>A0ABP7XH89</accession>
<comment type="caution">
    <text evidence="2">The sequence shown here is derived from an EMBL/GenBank/DDBJ whole genome shotgun (WGS) entry which is preliminary data.</text>
</comment>
<keyword evidence="2" id="KW-0456">Lyase</keyword>
<reference evidence="3" key="1">
    <citation type="journal article" date="2019" name="Int. J. Syst. Evol. Microbiol.">
        <title>The Global Catalogue of Microorganisms (GCM) 10K type strain sequencing project: providing services to taxonomists for standard genome sequencing and annotation.</title>
        <authorList>
            <consortium name="The Broad Institute Genomics Platform"/>
            <consortium name="The Broad Institute Genome Sequencing Center for Infectious Disease"/>
            <person name="Wu L."/>
            <person name="Ma J."/>
        </authorList>
    </citation>
    <scope>NUCLEOTIDE SEQUENCE [LARGE SCALE GENOMIC DNA]</scope>
    <source>
        <strain evidence="3">JCM 17106</strain>
    </source>
</reference>
<dbReference type="Proteomes" id="UP001500459">
    <property type="component" value="Unassembled WGS sequence"/>
</dbReference>
<dbReference type="GO" id="GO:0016829">
    <property type="term" value="F:lyase activity"/>
    <property type="evidence" value="ECO:0007669"/>
    <property type="project" value="UniProtKB-KW"/>
</dbReference>
<dbReference type="InterPro" id="IPR014895">
    <property type="entry name" value="Alginate_lyase_2"/>
</dbReference>
<gene>
    <name evidence="2" type="ORF">GCM10022393_14940</name>
</gene>
<dbReference type="RefSeq" id="WP_344926098.1">
    <property type="nucleotide sequence ID" value="NZ_BAABCW010000004.1"/>
</dbReference>